<organism evidence="2 3">
    <name type="scientific">Cryptococcus neoformans Tu259-1</name>
    <dbReference type="NCBI Taxonomy" id="1230072"/>
    <lineage>
        <taxon>Eukaryota</taxon>
        <taxon>Fungi</taxon>
        <taxon>Dikarya</taxon>
        <taxon>Basidiomycota</taxon>
        <taxon>Agaricomycotina</taxon>
        <taxon>Tremellomycetes</taxon>
        <taxon>Tremellales</taxon>
        <taxon>Cryptococcaceae</taxon>
        <taxon>Cryptococcus</taxon>
        <taxon>Cryptococcus neoformans species complex</taxon>
    </lineage>
</organism>
<comment type="caution">
    <text evidence="2">The sequence shown here is derived from an EMBL/GenBank/DDBJ whole genome shotgun (WGS) entry which is preliminary data.</text>
</comment>
<feature type="region of interest" description="Disordered" evidence="1">
    <location>
        <begin position="753"/>
        <end position="783"/>
    </location>
</feature>
<proteinExistence type="predicted"/>
<evidence type="ECO:0000256" key="1">
    <source>
        <dbReference type="SAM" id="MobiDB-lite"/>
    </source>
</evidence>
<feature type="compositionally biased region" description="Polar residues" evidence="1">
    <location>
        <begin position="66"/>
        <end position="84"/>
    </location>
</feature>
<dbReference type="Proteomes" id="UP000199727">
    <property type="component" value="Unassembled WGS sequence"/>
</dbReference>
<protein>
    <submittedName>
        <fullName evidence="2">Uncharacterized protein</fullName>
    </submittedName>
</protein>
<accession>A0A854Q7W4</accession>
<feature type="region of interest" description="Disordered" evidence="1">
    <location>
        <begin position="892"/>
        <end position="917"/>
    </location>
</feature>
<feature type="region of interest" description="Disordered" evidence="1">
    <location>
        <begin position="1051"/>
        <end position="1162"/>
    </location>
</feature>
<feature type="compositionally biased region" description="Polar residues" evidence="1">
    <location>
        <begin position="147"/>
        <end position="157"/>
    </location>
</feature>
<feature type="region of interest" description="Disordered" evidence="1">
    <location>
        <begin position="1366"/>
        <end position="1386"/>
    </location>
</feature>
<feature type="region of interest" description="Disordered" evidence="1">
    <location>
        <begin position="1783"/>
        <end position="1809"/>
    </location>
</feature>
<feature type="compositionally biased region" description="Polar residues" evidence="1">
    <location>
        <begin position="1372"/>
        <end position="1386"/>
    </location>
</feature>
<feature type="compositionally biased region" description="Polar residues" evidence="1">
    <location>
        <begin position="112"/>
        <end position="121"/>
    </location>
</feature>
<feature type="region of interest" description="Disordered" evidence="1">
    <location>
        <begin position="1686"/>
        <end position="1719"/>
    </location>
</feature>
<dbReference type="OrthoDB" id="2563277at2759"/>
<gene>
    <name evidence="2" type="ORF">C361_05069</name>
</gene>
<feature type="compositionally biased region" description="Polar residues" evidence="1">
    <location>
        <begin position="1065"/>
        <end position="1077"/>
    </location>
</feature>
<sequence>MANPFLLSPNKQSRHSNFLHPTSNQPTGTGNNSGFKASLRKIPSTLFHKDKTPVNGKPGRRKLQVHSEQPYSHMSMSPSLRVSQQTIEIDSKSKARTKAKPRKGLAELFGWSNHSRTQPVQPDQPIKTFVPAPTPKDSMMLRKHNRPPSTKSNSSHFVSLRPPVEPAIPSRPSMGDDPFMRPEEGAEVVDHVLRHGTPSLRSMTPLDKRSSVTSSMVLSCKTTLNDERSSKEVIDMPSFNPTIRATQQRRVSAPLPSQTTSKDLDSNAAFVSKTIGSAPKMFAPLPEVPETPVVMVEPPKKTLRKEKTKSKVWGLLGRSKSKKSKIPTEDEALIPVPHVNDTWNVASKPGPAQSSTSLINKIDGKYAAATTRANYSAFQSSIYPRLSLHISQSSSQRPAQDGPCGAPTAGIPQSQSADEALLDSPSRRPLTSGRGGVWESVVGSVVDRPSTDGPRDAIEVLMGATRLPKRKSLSNLFGLGPRKSMDKMKTGSPTRAYPSASCIAGQLVLKSLTEEAEEPAEAPRPIPISAASDVFTSRLPSLTQLPKQEKEVIRKAGLRRFASATDKLLNLVHVFDFSPASSNSPTLHLVSSSNSLRQGFNGSPTPIRKVRSAMLVNKSSVNSLRPPSANVSPLKFALHRSQAAANKQAKTRTPESPETMIDSPPRQSMVRKGMRNIFAPPSPMSSKHAESAMVRLSTINITNETVNMSQSSKPTILCQNIEPAPKVNEATDVPFDLKAVVVNTEAAEAGYSPNKTLHLGLPAAPPQNRISPRRPGPPPPALSLPPVPDALLSEVESSNCLAPELTIKCNTQDSIFIDTLAADFNEHRNSFDFTSEYQALDQGTQRASFVEALRKVGSVQMFIGDDLSSVPAAVTKTTAISPVDQVPSFHIQKPSDSTTQHIAAVHGSDDSDDEDEELGDEEAFEHVAEIHHVMGIAKTSPVRREPFKGQVAFQQHMSMKQQPSHASFGASESIASVELTPLPTLPPPLVNLGPRGHKRAESSVATMSSIGSVIGTGAEREYTNYFDYLVPSAQSHSRQPSVIETIEKAINESSPRQSPSRESLASFTFGAQLSNRPVTRKGHHRRNSSIQSVDSVGGSDYNSMTGNGPPVSMHNNRRSSYISKHRRNRSSQSSFGRPDWAAHRRNTSAASSTSSGTSVSQILRPGLGDRMFQLDGGVQLTSITGSPPEDAAKASASYQRSASWDSLFDATCGKVTHDSLLDASRARLVDDSLFNDASAVRESFMSSADESSRISIGADSFFRPEQQSSNEKFFLRGLRPISAVSTDTSDSVADDTFADATARNVTKRIRELERCLQGSGEDTSNITPLGKRKAQAVGARQMLGSSMTRPPKPGRRRPVELVFSDVPIDTPGLTSPSASETSSRLSLDTNAASFTLGARARGHRRQTSSAQVNIDATIHEMPSLATLRPNKLSTRPARTFVAASQNELTIVGVETVEMEEEVDRLDSVRTWVQWEREAVDEFRKAKNVWVDSEESRTAISDWNMPRTTDEIAAFLAQSTQAYKPLGQLPVGRIAHRPKSSLNDARSLCSPYGLPLPKPVSINKPKMSLTTKYDKKSSTGSKASTTPSAFSFAFFPDDVPEAPASAPIPVFSPFAIAFAPFARETPSSPPPKIAPFKPISPFQLPVLDTFGIRKHLEDKTKLNNMGQVEQQSERKRVDSRVKRQALGWGRKRDSDRPEMIVNVDKPAKSESGPKISAPKPPQLKRLILPAKASARLKNKENVYMDETSSSFISGPERAINKPCAFTPIKFCVIIADFACRRPLKERGTRSPAKRKPVPRYVASQPSGLRV</sequence>
<feature type="region of interest" description="Disordered" evidence="1">
    <location>
        <begin position="391"/>
        <end position="436"/>
    </location>
</feature>
<feature type="region of interest" description="Disordered" evidence="1">
    <location>
        <begin position="110"/>
        <end position="173"/>
    </location>
</feature>
<feature type="compositionally biased region" description="Low complexity" evidence="1">
    <location>
        <begin position="1147"/>
        <end position="1160"/>
    </location>
</feature>
<feature type="region of interest" description="Disordered" evidence="1">
    <location>
        <begin position="474"/>
        <end position="496"/>
    </location>
</feature>
<feature type="region of interest" description="Disordered" evidence="1">
    <location>
        <begin position="645"/>
        <end position="666"/>
    </location>
</feature>
<name>A0A854Q7W4_CRYNE</name>
<evidence type="ECO:0000313" key="3">
    <source>
        <dbReference type="Proteomes" id="UP000199727"/>
    </source>
</evidence>
<dbReference type="EMBL" id="AMKT01000067">
    <property type="protein sequence ID" value="OXG16698.1"/>
    <property type="molecule type" value="Genomic_DNA"/>
</dbReference>
<feature type="compositionally biased region" description="Pro residues" evidence="1">
    <location>
        <begin position="774"/>
        <end position="783"/>
    </location>
</feature>
<feature type="compositionally biased region" description="Polar residues" evidence="1">
    <location>
        <begin position="1088"/>
        <end position="1106"/>
    </location>
</feature>
<feature type="region of interest" description="Disordered" evidence="1">
    <location>
        <begin position="1"/>
        <end position="84"/>
    </location>
</feature>
<reference evidence="2 3" key="1">
    <citation type="submission" date="2017-06" db="EMBL/GenBank/DDBJ databases">
        <title>Global population genomics of the pathogenic fungus Cryptococcus neoformans var. grubii.</title>
        <authorList>
            <person name="Cuomo C."/>
            <person name="Litvintseva A."/>
            <person name="Chen Y."/>
            <person name="Young S."/>
            <person name="Zeng Q."/>
            <person name="Chapman S."/>
            <person name="Gujja S."/>
            <person name="Saif S."/>
            <person name="Birren B."/>
        </authorList>
    </citation>
    <scope>NUCLEOTIDE SEQUENCE [LARGE SCALE GENOMIC DNA]</scope>
    <source>
        <strain evidence="2 3">Tu259-1</strain>
    </source>
</reference>
<evidence type="ECO:0000313" key="2">
    <source>
        <dbReference type="EMBL" id="OXG16698.1"/>
    </source>
</evidence>
<feature type="compositionally biased region" description="Basic residues" evidence="1">
    <location>
        <begin position="1078"/>
        <end position="1087"/>
    </location>
</feature>
<feature type="compositionally biased region" description="Low complexity" evidence="1">
    <location>
        <begin position="1052"/>
        <end position="1063"/>
    </location>
</feature>
<feature type="compositionally biased region" description="Polar residues" evidence="1">
    <location>
        <begin position="9"/>
        <end position="35"/>
    </location>
</feature>